<dbReference type="InterPro" id="IPR007712">
    <property type="entry name" value="RelE/ParE_toxin"/>
</dbReference>
<dbReference type="EMBL" id="RBXL01000001">
    <property type="protein sequence ID" value="RKT43193.1"/>
    <property type="molecule type" value="Genomic_DNA"/>
</dbReference>
<dbReference type="RefSeq" id="WP_120795801.1">
    <property type="nucleotide sequence ID" value="NZ_RBXL01000001.1"/>
</dbReference>
<keyword evidence="5" id="KW-1185">Reference proteome</keyword>
<comment type="caution">
    <text evidence="4">The sequence shown here is derived from an EMBL/GenBank/DDBJ whole genome shotgun (WGS) entry which is preliminary data.</text>
</comment>
<evidence type="ECO:0000256" key="1">
    <source>
        <dbReference type="ARBA" id="ARBA00006226"/>
    </source>
</evidence>
<name>A0A495V3M2_9GAMM</name>
<protein>
    <recommendedName>
        <fullName evidence="3">Toxin</fullName>
    </recommendedName>
</protein>
<evidence type="ECO:0000313" key="4">
    <source>
        <dbReference type="EMBL" id="RKT43193.1"/>
    </source>
</evidence>
<dbReference type="Proteomes" id="UP000274556">
    <property type="component" value="Unassembled WGS sequence"/>
</dbReference>
<keyword evidence="2" id="KW-1277">Toxin-antitoxin system</keyword>
<dbReference type="InterPro" id="IPR028344">
    <property type="entry name" value="ParE1/4"/>
</dbReference>
<evidence type="ECO:0000313" key="5">
    <source>
        <dbReference type="Proteomes" id="UP000274556"/>
    </source>
</evidence>
<dbReference type="InterPro" id="IPR035093">
    <property type="entry name" value="RelE/ParE_toxin_dom_sf"/>
</dbReference>
<sequence length="99" mass="11297">MIGRYRITPRAAADLRAIARYTVQTWSNKQRDIYLSAIDRRFSWLAENPSLGKPRPEVGNGYCSYPEGSHVIFYLMSEGGIDIIGVPHQRMDVLNYFTG</sequence>
<dbReference type="InterPro" id="IPR051803">
    <property type="entry name" value="TA_system_RelE-like_toxin"/>
</dbReference>
<dbReference type="Gene3D" id="3.30.2310.20">
    <property type="entry name" value="RelE-like"/>
    <property type="match status" value="1"/>
</dbReference>
<dbReference type="PIRSF" id="PIRSF029218">
    <property type="entry name" value="ParE"/>
    <property type="match status" value="1"/>
</dbReference>
<organism evidence="4 5">
    <name type="scientific">Thiocapsa rosea</name>
    <dbReference type="NCBI Taxonomy" id="69360"/>
    <lineage>
        <taxon>Bacteria</taxon>
        <taxon>Pseudomonadati</taxon>
        <taxon>Pseudomonadota</taxon>
        <taxon>Gammaproteobacteria</taxon>
        <taxon>Chromatiales</taxon>
        <taxon>Chromatiaceae</taxon>
        <taxon>Thiocapsa</taxon>
    </lineage>
</organism>
<gene>
    <name evidence="4" type="ORF">BDD21_0511</name>
</gene>
<dbReference type="AlphaFoldDB" id="A0A495V3M2"/>
<dbReference type="PANTHER" id="PTHR33755:SF9">
    <property type="entry name" value="TOXIN PARE1"/>
    <property type="match status" value="1"/>
</dbReference>
<evidence type="ECO:0000256" key="3">
    <source>
        <dbReference type="PIRNR" id="PIRNR029218"/>
    </source>
</evidence>
<accession>A0A495V3M2</accession>
<proteinExistence type="inferred from homology"/>
<dbReference type="OrthoDB" id="516834at2"/>
<evidence type="ECO:0000256" key="2">
    <source>
        <dbReference type="ARBA" id="ARBA00022649"/>
    </source>
</evidence>
<comment type="similarity">
    <text evidence="1 3">Belongs to the RelE toxin family.</text>
</comment>
<dbReference type="Pfam" id="PF05016">
    <property type="entry name" value="ParE_toxin"/>
    <property type="match status" value="1"/>
</dbReference>
<reference evidence="4 5" key="1">
    <citation type="submission" date="2018-10" db="EMBL/GenBank/DDBJ databases">
        <title>Genomic Encyclopedia of Archaeal and Bacterial Type Strains, Phase II (KMG-II): from individual species to whole genera.</title>
        <authorList>
            <person name="Goeker M."/>
        </authorList>
    </citation>
    <scope>NUCLEOTIDE SEQUENCE [LARGE SCALE GENOMIC DNA]</scope>
    <source>
        <strain evidence="4 5">DSM 235</strain>
    </source>
</reference>
<dbReference type="PANTHER" id="PTHR33755">
    <property type="entry name" value="TOXIN PARE1-RELATED"/>
    <property type="match status" value="1"/>
</dbReference>